<dbReference type="PROSITE" id="PS50082">
    <property type="entry name" value="WD_REPEATS_2"/>
    <property type="match status" value="2"/>
</dbReference>
<dbReference type="Gene3D" id="2.130.10.10">
    <property type="entry name" value="YVTN repeat-like/Quinoprotein amine dehydrogenase"/>
    <property type="match status" value="2"/>
</dbReference>
<dbReference type="PROSITE" id="PS00678">
    <property type="entry name" value="WD_REPEATS_1"/>
    <property type="match status" value="1"/>
</dbReference>
<feature type="repeat" description="WD" evidence="7">
    <location>
        <begin position="20"/>
        <end position="61"/>
    </location>
</feature>
<evidence type="ECO:0000256" key="7">
    <source>
        <dbReference type="PROSITE-ProRule" id="PRU00221"/>
    </source>
</evidence>
<dbReference type="AlphaFoldDB" id="A0A9P4NJU7"/>
<feature type="repeat" description="WD" evidence="7">
    <location>
        <begin position="375"/>
        <end position="390"/>
    </location>
</feature>
<evidence type="ECO:0000256" key="1">
    <source>
        <dbReference type="ARBA" id="ARBA00022574"/>
    </source>
</evidence>
<comment type="similarity">
    <text evidence="4">Belongs to the WD repeat ASA1 family.</text>
</comment>
<evidence type="ECO:0000256" key="3">
    <source>
        <dbReference type="ARBA" id="ARBA00037338"/>
    </source>
</evidence>
<reference evidence="8" key="1">
    <citation type="journal article" date="2020" name="Stud. Mycol.">
        <title>101 Dothideomycetes genomes: a test case for predicting lifestyles and emergence of pathogens.</title>
        <authorList>
            <person name="Haridas S."/>
            <person name="Albert R."/>
            <person name="Binder M."/>
            <person name="Bloem J."/>
            <person name="Labutti K."/>
            <person name="Salamov A."/>
            <person name="Andreopoulos B."/>
            <person name="Baker S."/>
            <person name="Barry K."/>
            <person name="Bills G."/>
            <person name="Bluhm B."/>
            <person name="Cannon C."/>
            <person name="Castanera R."/>
            <person name="Culley D."/>
            <person name="Daum C."/>
            <person name="Ezra D."/>
            <person name="Gonzalez J."/>
            <person name="Henrissat B."/>
            <person name="Kuo A."/>
            <person name="Liang C."/>
            <person name="Lipzen A."/>
            <person name="Lutzoni F."/>
            <person name="Magnuson J."/>
            <person name="Mondo S."/>
            <person name="Nolan M."/>
            <person name="Ohm R."/>
            <person name="Pangilinan J."/>
            <person name="Park H.-J."/>
            <person name="Ramirez L."/>
            <person name="Alfaro M."/>
            <person name="Sun H."/>
            <person name="Tritt A."/>
            <person name="Yoshinaga Y."/>
            <person name="Zwiers L.-H."/>
            <person name="Turgeon B."/>
            <person name="Goodwin S."/>
            <person name="Spatafora J."/>
            <person name="Crous P."/>
            <person name="Grigoriev I."/>
        </authorList>
    </citation>
    <scope>NUCLEOTIDE SEQUENCE</scope>
    <source>
        <strain evidence="8">CBS 130266</strain>
    </source>
</reference>
<evidence type="ECO:0000256" key="4">
    <source>
        <dbReference type="ARBA" id="ARBA00037931"/>
    </source>
</evidence>
<evidence type="ECO:0000256" key="6">
    <source>
        <dbReference type="ARBA" id="ARBA00040563"/>
    </source>
</evidence>
<dbReference type="SUPFAM" id="SSF50978">
    <property type="entry name" value="WD40 repeat-like"/>
    <property type="match status" value="1"/>
</dbReference>
<dbReference type="InterPro" id="IPR001680">
    <property type="entry name" value="WD40_rpt"/>
</dbReference>
<keyword evidence="9" id="KW-1185">Reference proteome</keyword>
<dbReference type="PROSITE" id="PS50294">
    <property type="entry name" value="WD_REPEATS_REGION"/>
    <property type="match status" value="1"/>
</dbReference>
<dbReference type="PRINTS" id="PR00320">
    <property type="entry name" value="GPROTEINBRPT"/>
</dbReference>
<dbReference type="EMBL" id="MU007079">
    <property type="protein sequence ID" value="KAF2423648.1"/>
    <property type="molecule type" value="Genomic_DNA"/>
</dbReference>
<sequence>MAQPQIQSSTLPPAQPAYVLRGHAAQVHALHFFRKNSRLLSGDAEGWVIMWDIATKRAAAVWKAHDSAILGLGSWGDERIISHGRDNALKVWQIRRDDESTFSTGLPVGDSVTRRKEPWLLHSLPVNALNFCAFAMCSEQEMKVGNEKEMRDRNETQSGSILVAVPGLQEGFVNIIQLPSEERLHTVQVSNEEKGVMIMALQFFYKNEMLHLISGLESGKTSLQIFLNTKWKTLFRSATHSQPILSLGLMPDSSSYFTSGADSIIGMHVIESMSKAKTIQTKHSGQQSLTVRSDGKIFATAGWDSRIRVYSTNTMKELAVLKWHKEGCYSVAFADIAGMDVAESATTTDSSCGSDMILRTVKQRREDKARQTHWLAAGSKDGKVSLWDIY</sequence>
<evidence type="ECO:0000256" key="5">
    <source>
        <dbReference type="ARBA" id="ARBA00038749"/>
    </source>
</evidence>
<dbReference type="InterPro" id="IPR015943">
    <property type="entry name" value="WD40/YVTN_repeat-like_dom_sf"/>
</dbReference>
<organism evidence="8 9">
    <name type="scientific">Tothia fuscella</name>
    <dbReference type="NCBI Taxonomy" id="1048955"/>
    <lineage>
        <taxon>Eukaryota</taxon>
        <taxon>Fungi</taxon>
        <taxon>Dikarya</taxon>
        <taxon>Ascomycota</taxon>
        <taxon>Pezizomycotina</taxon>
        <taxon>Dothideomycetes</taxon>
        <taxon>Pleosporomycetidae</taxon>
        <taxon>Venturiales</taxon>
        <taxon>Cylindrosympodiaceae</taxon>
        <taxon>Tothia</taxon>
    </lineage>
</organism>
<dbReference type="InterPro" id="IPR036322">
    <property type="entry name" value="WD40_repeat_dom_sf"/>
</dbReference>
<dbReference type="PANTHER" id="PTHR19854">
    <property type="entry name" value="TRANSDUCIN BETA-LIKE 3"/>
    <property type="match status" value="1"/>
</dbReference>
<keyword evidence="2" id="KW-0677">Repeat</keyword>
<comment type="subunit">
    <text evidence="5">Component of the ASTRA chromatin remodeling machinery complex.</text>
</comment>
<keyword evidence="1 7" id="KW-0853">WD repeat</keyword>
<dbReference type="Proteomes" id="UP000800235">
    <property type="component" value="Unassembled WGS sequence"/>
</dbReference>
<dbReference type="InterPro" id="IPR019775">
    <property type="entry name" value="WD40_repeat_CS"/>
</dbReference>
<proteinExistence type="inferred from homology"/>
<evidence type="ECO:0000256" key="2">
    <source>
        <dbReference type="ARBA" id="ARBA00022737"/>
    </source>
</evidence>
<evidence type="ECO:0000313" key="9">
    <source>
        <dbReference type="Proteomes" id="UP000800235"/>
    </source>
</evidence>
<name>A0A9P4NJU7_9PEZI</name>
<dbReference type="PANTHER" id="PTHR19854:SF1">
    <property type="entry name" value="GUANINE NUCLEOTIDE-BINDING PROTEIN SUBUNIT BETA-LIKE PROTEIN 1"/>
    <property type="match status" value="1"/>
</dbReference>
<evidence type="ECO:0000313" key="8">
    <source>
        <dbReference type="EMBL" id="KAF2423648.1"/>
    </source>
</evidence>
<dbReference type="Pfam" id="PF00400">
    <property type="entry name" value="WD40"/>
    <property type="match status" value="3"/>
</dbReference>
<accession>A0A9P4NJU7</accession>
<dbReference type="OrthoDB" id="7668193at2759"/>
<dbReference type="InterPro" id="IPR020472">
    <property type="entry name" value="WD40_PAC1"/>
</dbReference>
<gene>
    <name evidence="8" type="ORF">EJ08DRAFT_595782</name>
</gene>
<comment type="function">
    <text evidence="3">Component of the ASTRA complex involved in chromatin remodeling.</text>
</comment>
<dbReference type="SMART" id="SM00320">
    <property type="entry name" value="WD40"/>
    <property type="match status" value="5"/>
</dbReference>
<protein>
    <recommendedName>
        <fullName evidence="6">ASTRA-associated protein 1</fullName>
    </recommendedName>
</protein>
<comment type="caution">
    <text evidence="8">The sequence shown here is derived from an EMBL/GenBank/DDBJ whole genome shotgun (WGS) entry which is preliminary data.</text>
</comment>